<comment type="caution">
    <text evidence="2">The sequence shown here is derived from an EMBL/GenBank/DDBJ whole genome shotgun (WGS) entry which is preliminary data.</text>
</comment>
<protein>
    <recommendedName>
        <fullName evidence="4">AAA+ ATPase domain-containing protein</fullName>
    </recommendedName>
</protein>
<dbReference type="Proteomes" id="UP001438707">
    <property type="component" value="Unassembled WGS sequence"/>
</dbReference>
<evidence type="ECO:0000313" key="2">
    <source>
        <dbReference type="EMBL" id="KAK9837886.1"/>
    </source>
</evidence>
<evidence type="ECO:0000313" key="3">
    <source>
        <dbReference type="Proteomes" id="UP001438707"/>
    </source>
</evidence>
<reference evidence="2 3" key="1">
    <citation type="journal article" date="2024" name="Nat. Commun.">
        <title>Phylogenomics reveals the evolutionary origins of lichenization in chlorophyte algae.</title>
        <authorList>
            <person name="Puginier C."/>
            <person name="Libourel C."/>
            <person name="Otte J."/>
            <person name="Skaloud P."/>
            <person name="Haon M."/>
            <person name="Grisel S."/>
            <person name="Petersen M."/>
            <person name="Berrin J.G."/>
            <person name="Delaux P.M."/>
            <person name="Dal Grande F."/>
            <person name="Keller J."/>
        </authorList>
    </citation>
    <scope>NUCLEOTIDE SEQUENCE [LARGE SCALE GENOMIC DNA]</scope>
    <source>
        <strain evidence="2 3">SAG 2145</strain>
    </source>
</reference>
<dbReference type="AlphaFoldDB" id="A0AAW1RVT3"/>
<organism evidence="2 3">
    <name type="scientific">Apatococcus lobatus</name>
    <dbReference type="NCBI Taxonomy" id="904363"/>
    <lineage>
        <taxon>Eukaryota</taxon>
        <taxon>Viridiplantae</taxon>
        <taxon>Chlorophyta</taxon>
        <taxon>core chlorophytes</taxon>
        <taxon>Trebouxiophyceae</taxon>
        <taxon>Chlorellales</taxon>
        <taxon>Chlorellaceae</taxon>
        <taxon>Apatococcus</taxon>
    </lineage>
</organism>
<keyword evidence="3" id="KW-1185">Reference proteome</keyword>
<evidence type="ECO:0008006" key="4">
    <source>
        <dbReference type="Google" id="ProtNLM"/>
    </source>
</evidence>
<sequence length="754" mass="83185">MKRCLDCGVTGLERQPFPTSAGGKLQEVARFRIHARRKRDQADALRSRTKGARIPNTGAASGSGQLHKPQRPPQMAGDTIPNLDQYACDLVQEEADPKLYWLQNRTLRLSDPTDGIKQVNQYLEKCVFPQLGCGTKRKQGLTRQPRLGEGPPAMFVNGLVKTGKSYWTDVVIPTCLAHHPRLGETPPLVLYINCSTLPYQDGAEALLRGLLQKVLRWAEAQRPYVAPAAWAQAVKAAAAPAGLQVPQQDNLFCVLKELLDNIAHPMLILVDEAQFLMMPGKPGGGVNADEADWMRDVVVRQLIISNASTQIFVFTGSTMALMWLALARMPKNGRSPLMAIKRLHLPSEFPESHMQAVGSAIGVTEEQLMIHSPSTPACLTLLQQDWELYGEESPSVRAFVQSWTVDKLQRESIADWTRALDLWMPGQRIAARRLSNPQEGLDVLEHLGPGLVQYLKPHCEKNNAGRFYLRAVQARTLLQVIIAEDGSLNKSWMGVAGNSSSSDDMIIIRELHAIGETVIRMAKQQPLAGMDELELWLEDLACDVDARLPCGQWKDELWHQQLTTSSDTSADAKAYKKAKAAALKGAPLTAKEELKWVLRFIRHIIAHTGVLKLVTEPGIEQDFGIEVLQIRVEAIFPDLLQCSRTAFVQRLGEVKVLGAEKMEQQQQQLPGKPPSKTANAPKAKPEPSNPKLVKPKKPNASGYAGLVSMPQPAPCRGIPAPLLRGRQPGRLGANPMMAANILARRAPGLCLRLW</sequence>
<accession>A0AAW1RVT3</accession>
<proteinExistence type="predicted"/>
<dbReference type="EMBL" id="JALJOS010000006">
    <property type="protein sequence ID" value="KAK9837886.1"/>
    <property type="molecule type" value="Genomic_DNA"/>
</dbReference>
<name>A0AAW1RVT3_9CHLO</name>
<evidence type="ECO:0000256" key="1">
    <source>
        <dbReference type="SAM" id="MobiDB-lite"/>
    </source>
</evidence>
<feature type="region of interest" description="Disordered" evidence="1">
    <location>
        <begin position="39"/>
        <end position="79"/>
    </location>
</feature>
<feature type="region of interest" description="Disordered" evidence="1">
    <location>
        <begin position="662"/>
        <end position="701"/>
    </location>
</feature>
<gene>
    <name evidence="2" type="ORF">WJX74_007201</name>
</gene>